<evidence type="ECO:0000256" key="3">
    <source>
        <dbReference type="SAM" id="Phobius"/>
    </source>
</evidence>
<dbReference type="PRINTS" id="PR00081">
    <property type="entry name" value="GDHRDH"/>
</dbReference>
<dbReference type="Proteomes" id="UP000190776">
    <property type="component" value="Unassembled WGS sequence"/>
</dbReference>
<keyword evidence="3" id="KW-0812">Transmembrane</keyword>
<dbReference type="AlphaFoldDB" id="A0A1S8BFH6"/>
<keyword evidence="2" id="KW-0560">Oxidoreductase</keyword>
<dbReference type="OrthoDB" id="1933717at2759"/>
<dbReference type="PANTHER" id="PTHR42901:SF1">
    <property type="entry name" value="ALCOHOL DEHYDROGENASE"/>
    <property type="match status" value="1"/>
</dbReference>
<dbReference type="CDD" id="cd05233">
    <property type="entry name" value="SDR_c"/>
    <property type="match status" value="1"/>
</dbReference>
<dbReference type="GO" id="GO:0016491">
    <property type="term" value="F:oxidoreductase activity"/>
    <property type="evidence" value="ECO:0007669"/>
    <property type="project" value="UniProtKB-KW"/>
</dbReference>
<dbReference type="InterPro" id="IPR002347">
    <property type="entry name" value="SDR_fam"/>
</dbReference>
<comment type="caution">
    <text evidence="4">The sequence shown here is derived from an EMBL/GenBank/DDBJ whole genome shotgun (WGS) entry which is preliminary data.</text>
</comment>
<accession>A0A1S8BFH6</accession>
<proteinExistence type="inferred from homology"/>
<evidence type="ECO:0000256" key="1">
    <source>
        <dbReference type="ARBA" id="ARBA00006484"/>
    </source>
</evidence>
<comment type="similarity">
    <text evidence="1">Belongs to the short-chain dehydrogenases/reductases (SDR) family.</text>
</comment>
<dbReference type="Gene3D" id="3.40.50.720">
    <property type="entry name" value="NAD(P)-binding Rossmann-like Domain"/>
    <property type="match status" value="1"/>
</dbReference>
<dbReference type="SUPFAM" id="SSF51735">
    <property type="entry name" value="NAD(P)-binding Rossmann-fold domains"/>
    <property type="match status" value="1"/>
</dbReference>
<evidence type="ECO:0000256" key="2">
    <source>
        <dbReference type="ARBA" id="ARBA00023002"/>
    </source>
</evidence>
<organism evidence="4 5">
    <name type="scientific">Diplodia seriata</name>
    <dbReference type="NCBI Taxonomy" id="420778"/>
    <lineage>
        <taxon>Eukaryota</taxon>
        <taxon>Fungi</taxon>
        <taxon>Dikarya</taxon>
        <taxon>Ascomycota</taxon>
        <taxon>Pezizomycotina</taxon>
        <taxon>Dothideomycetes</taxon>
        <taxon>Dothideomycetes incertae sedis</taxon>
        <taxon>Botryosphaeriales</taxon>
        <taxon>Botryosphaeriaceae</taxon>
        <taxon>Diplodia</taxon>
    </lineage>
</organism>
<evidence type="ECO:0000313" key="4">
    <source>
        <dbReference type="EMBL" id="OMP86161.1"/>
    </source>
</evidence>
<protein>
    <submittedName>
        <fullName evidence="4">3-ketodihydrosphingosine reductase tsc-10</fullName>
    </submittedName>
</protein>
<dbReference type="InterPro" id="IPR036291">
    <property type="entry name" value="NAD(P)-bd_dom_sf"/>
</dbReference>
<dbReference type="STRING" id="420778.A0A1S8BFH6"/>
<keyword evidence="3" id="KW-1133">Transmembrane helix</keyword>
<dbReference type="Pfam" id="PF00106">
    <property type="entry name" value="adh_short"/>
    <property type="match status" value="2"/>
</dbReference>
<gene>
    <name evidence="4" type="ORF">BK809_0003330</name>
</gene>
<feature type="transmembrane region" description="Helical" evidence="3">
    <location>
        <begin position="48"/>
        <end position="68"/>
    </location>
</feature>
<sequence length="331" mass="35026">MADFNDMMKNLSLTKTYHTTAYPAIDPTNPTNSAAGKTVAISGGHSGIGLAIATGFCAAGASTVILLARRRAVLDSAAATLRAAHANTTIWTYSLDVRDTAATAATFASIRDRLREEKGDAAADVDVLVANAAVLDQGDVSLDFDPDVIRNSFDTNVFGNLNLARAFLAPELPAVPKVSLLPGLPAIGAPKETAGVEAPGRAKVLIEVSTAAAYVLFPGQSVYSTSKLASTHFMRHLQGEVDRLPGQPVRVHSMHPGAIMSPGVRDLGVTDGMMPADEPELPGSFAVWLASPAAAFLKGRLVWAHWDVDEMMGMKKRFEEDPELCTVTMKL</sequence>
<evidence type="ECO:0000313" key="5">
    <source>
        <dbReference type="Proteomes" id="UP000190776"/>
    </source>
</evidence>
<name>A0A1S8BFH6_9PEZI</name>
<dbReference type="EMBL" id="MSZU01000080">
    <property type="protein sequence ID" value="OMP86161.1"/>
    <property type="molecule type" value="Genomic_DNA"/>
</dbReference>
<reference evidence="4 5" key="1">
    <citation type="submission" date="2017-01" db="EMBL/GenBank/DDBJ databases">
        <title>Draft genome sequence of Diplodia seriata F98.1, a fungal species involved in grapevine trunk diseases.</title>
        <authorList>
            <person name="Robert-Siegwald G."/>
            <person name="Vallet J."/>
            <person name="Abou-Mansour E."/>
            <person name="Xu J."/>
            <person name="Rey P."/>
            <person name="Bertsch C."/>
            <person name="Rego C."/>
            <person name="Larignon P."/>
            <person name="Fontaine F."/>
            <person name="Lebrun M.-H."/>
        </authorList>
    </citation>
    <scope>NUCLEOTIDE SEQUENCE [LARGE SCALE GENOMIC DNA]</scope>
    <source>
        <strain evidence="4 5">F98.1</strain>
    </source>
</reference>
<keyword evidence="3" id="KW-0472">Membrane</keyword>
<dbReference type="PANTHER" id="PTHR42901">
    <property type="entry name" value="ALCOHOL DEHYDROGENASE"/>
    <property type="match status" value="1"/>
</dbReference>